<dbReference type="Gene3D" id="2.60.40.420">
    <property type="entry name" value="Cupredoxins - blue copper proteins"/>
    <property type="match status" value="1"/>
</dbReference>
<keyword evidence="4 16" id="KW-0813">Transport</keyword>
<dbReference type="GO" id="GO:0004129">
    <property type="term" value="F:cytochrome-c oxidase activity"/>
    <property type="evidence" value="ECO:0007669"/>
    <property type="project" value="UniProtKB-UniRule"/>
</dbReference>
<comment type="subcellular location">
    <subcellularLocation>
        <location evidence="1">Cell membrane</location>
        <topology evidence="1">Multi-pass membrane protein</topology>
    </subcellularLocation>
</comment>
<dbReference type="Pfam" id="PF06481">
    <property type="entry name" value="COX_ARM"/>
    <property type="match status" value="1"/>
</dbReference>
<gene>
    <name evidence="20" type="primary">cyoA</name>
    <name evidence="20" type="ORF">TGUWTKB_6010</name>
</gene>
<evidence type="ECO:0000256" key="5">
    <source>
        <dbReference type="ARBA" id="ARBA00022475"/>
    </source>
</evidence>
<evidence type="ECO:0000256" key="3">
    <source>
        <dbReference type="ARBA" id="ARBA00011700"/>
    </source>
</evidence>
<reference evidence="21" key="1">
    <citation type="submission" date="2013-11" db="EMBL/GenBank/DDBJ databases">
        <title>Symbiont-containing voluminous jelly as an extraordinary maternal gift for overwintering insect nymphs.</title>
        <authorList>
            <person name="Kaiwa N."/>
            <person name="Hosokawa T."/>
            <person name="Nikoh N."/>
            <person name="Meng X.Y."/>
            <person name="Tanahashi M."/>
            <person name="Moriyama M."/>
            <person name="Maeda T."/>
            <person name="Yamaguchi K."/>
            <person name="Shigenobu S."/>
            <person name="Ito M."/>
            <person name="Fukatsu T."/>
        </authorList>
    </citation>
    <scope>NUCLEOTIDE SEQUENCE [LARGE SCALE GENOMIC DNA]</scope>
    <source>
        <strain evidence="21">UwTKB</strain>
    </source>
</reference>
<evidence type="ECO:0000256" key="12">
    <source>
        <dbReference type="ARBA" id="ARBA00023136"/>
    </source>
</evidence>
<keyword evidence="5 16" id="KW-1003">Cell membrane</keyword>
<dbReference type="GO" id="GO:0005886">
    <property type="term" value="C:plasma membrane"/>
    <property type="evidence" value="ECO:0007669"/>
    <property type="project" value="UniProtKB-SubCell"/>
</dbReference>
<dbReference type="CDD" id="cd04212">
    <property type="entry name" value="CuRO_UO_II"/>
    <property type="match status" value="1"/>
</dbReference>
<evidence type="ECO:0000256" key="11">
    <source>
        <dbReference type="ARBA" id="ARBA00023002"/>
    </source>
</evidence>
<reference evidence="20 21" key="2">
    <citation type="journal article" date="2014" name="Curr. Biol.">
        <title>Symbiont-Supplemented Maternal Investment Underpinning Host's Ecological Adaptation.</title>
        <authorList>
            <person name="Kaiwa N."/>
            <person name="Hosokawa T."/>
            <person name="Nikoh N."/>
            <person name="Tanahashi M."/>
            <person name="Moriyama M."/>
            <person name="Meng X.Y."/>
            <person name="Maeda T."/>
            <person name="Yamaguchi K."/>
            <person name="Shigenobu S."/>
            <person name="Ito M."/>
            <person name="Fukatsu T."/>
        </authorList>
    </citation>
    <scope>NUCLEOTIDE SEQUENCE [LARGE SCALE GENOMIC DNA]</scope>
    <source>
        <strain evidence="20 21">UwTKB</strain>
    </source>
</reference>
<evidence type="ECO:0000256" key="6">
    <source>
        <dbReference type="ARBA" id="ARBA00022660"/>
    </source>
</evidence>
<dbReference type="PANTHER" id="PTHR22888">
    <property type="entry name" value="CYTOCHROME C OXIDASE, SUBUNIT II"/>
    <property type="match status" value="1"/>
</dbReference>
<dbReference type="GO" id="GO:0016682">
    <property type="term" value="F:oxidoreductase activity, acting on diphenols and related substances as donors, oxygen as acceptor"/>
    <property type="evidence" value="ECO:0007669"/>
    <property type="project" value="InterPro"/>
</dbReference>
<keyword evidence="6 16" id="KW-0679">Respiratory chain</keyword>
<dbReference type="KEGG" id="sbw:TGUWTKB_6010"/>
<keyword evidence="10 17" id="KW-1133">Transmembrane helix</keyword>
<evidence type="ECO:0000256" key="9">
    <source>
        <dbReference type="ARBA" id="ARBA00022982"/>
    </source>
</evidence>
<evidence type="ECO:0000256" key="17">
    <source>
        <dbReference type="SAM" id="Phobius"/>
    </source>
</evidence>
<evidence type="ECO:0000256" key="15">
    <source>
        <dbReference type="ARBA" id="ARBA00025694"/>
    </source>
</evidence>
<dbReference type="OrthoDB" id="9783445at2"/>
<keyword evidence="7 17" id="KW-0812">Transmembrane</keyword>
<dbReference type="PROSITE" id="PS51257">
    <property type="entry name" value="PROKAR_LIPOPROTEIN"/>
    <property type="match status" value="1"/>
</dbReference>
<evidence type="ECO:0000259" key="19">
    <source>
        <dbReference type="PROSITE" id="PS50999"/>
    </source>
</evidence>
<feature type="domain" description="Cytochrome oxidase subunit II transmembrane region profile" evidence="19">
    <location>
        <begin position="21"/>
        <end position="117"/>
    </location>
</feature>
<dbReference type="GO" id="GO:0042773">
    <property type="term" value="P:ATP synthesis coupled electron transport"/>
    <property type="evidence" value="ECO:0007669"/>
    <property type="project" value="TreeGrafter"/>
</dbReference>
<keyword evidence="9 16" id="KW-0249">Electron transport</keyword>
<dbReference type="STRING" id="1410383.TGUWTKB_6010"/>
<evidence type="ECO:0000256" key="14">
    <source>
        <dbReference type="ARBA" id="ARBA00023288"/>
    </source>
</evidence>
<keyword evidence="14" id="KW-0449">Lipoprotein</keyword>
<evidence type="ECO:0000256" key="16">
    <source>
        <dbReference type="PIRNR" id="PIRNR000292"/>
    </source>
</evidence>
<keyword evidence="13" id="KW-0564">Palmitate</keyword>
<dbReference type="InterPro" id="IPR002429">
    <property type="entry name" value="CcO_II-like_C"/>
</dbReference>
<sequence length="292" mass="33558">MSIEKHVTSYKFILVTIFSCLLLGCDNFFVPKGQIATEQKYLILISLSLMLIIVIPVIFMIIAFAWKYRSSNKSAKYTPNWSKSHTIEIIVWTVPIIIIICLGIITWKSTKKLEPSKPLISSKNPIEINVIAMNWKWLFIYPKEKIATINQIVFPINVPLVFNITSNSVMNSFFIPSLGSQIYAMAGMKTKLYLIANKAGKYRGISSNFSGNGFSNMKFEAIGTNQEKDFKSWIEKVKQSKNKLENLNDFSKLEKTSEDYQIKYFSIANPDLFSMIIHKFEMNHKSHHINKN</sequence>
<feature type="transmembrane region" description="Helical" evidence="17">
    <location>
        <begin position="42"/>
        <end position="66"/>
    </location>
</feature>
<dbReference type="InterPro" id="IPR006333">
    <property type="entry name" value="Cyt_o_ubiquinol_oxidase_su2"/>
</dbReference>
<dbReference type="AlphaFoldDB" id="A0A090ASH7"/>
<keyword evidence="12 16" id="KW-0472">Membrane</keyword>
<evidence type="ECO:0000256" key="10">
    <source>
        <dbReference type="ARBA" id="ARBA00022989"/>
    </source>
</evidence>
<dbReference type="SUPFAM" id="SSF49503">
    <property type="entry name" value="Cupredoxins"/>
    <property type="match status" value="1"/>
</dbReference>
<dbReference type="InterPro" id="IPR034227">
    <property type="entry name" value="CuRO_UO_II"/>
</dbReference>
<dbReference type="Gene3D" id="1.10.287.90">
    <property type="match status" value="1"/>
</dbReference>
<dbReference type="InterPro" id="IPR010514">
    <property type="entry name" value="COX_ARM"/>
</dbReference>
<evidence type="ECO:0000256" key="13">
    <source>
        <dbReference type="ARBA" id="ARBA00023139"/>
    </source>
</evidence>
<evidence type="ECO:0000256" key="2">
    <source>
        <dbReference type="ARBA" id="ARBA00007866"/>
    </source>
</evidence>
<dbReference type="InterPro" id="IPR036257">
    <property type="entry name" value="Cyt_c_oxidase_su2_TM_sf"/>
</dbReference>
<comment type="subunit">
    <text evidence="3">Heterooctamer of two A chains, two B chains, two C chains and two D chains.</text>
</comment>
<evidence type="ECO:0000313" key="21">
    <source>
        <dbReference type="Proteomes" id="UP000031627"/>
    </source>
</evidence>
<evidence type="ECO:0000256" key="1">
    <source>
        <dbReference type="ARBA" id="ARBA00004651"/>
    </source>
</evidence>
<comment type="similarity">
    <text evidence="2 16">Belongs to the cytochrome c oxidase subunit 2 family.</text>
</comment>
<feature type="transmembrane region" description="Helical" evidence="17">
    <location>
        <begin position="12"/>
        <end position="30"/>
    </location>
</feature>
<dbReference type="EMBL" id="AP014521">
    <property type="protein sequence ID" value="BAP58825.1"/>
    <property type="molecule type" value="Genomic_DNA"/>
</dbReference>
<evidence type="ECO:0000256" key="7">
    <source>
        <dbReference type="ARBA" id="ARBA00022692"/>
    </source>
</evidence>
<protein>
    <recommendedName>
        <fullName evidence="16">Ubiquinol oxidase subunit 2</fullName>
    </recommendedName>
</protein>
<comment type="function">
    <text evidence="15">Cytochrome bo(3) ubiquinol terminal oxidase is the component of the aerobic respiratory chain of E.coli that predominates when cells are grown at high aeration. Has proton pump activity across the membrane in addition to electron transfer, pumping 2 protons/electron.</text>
</comment>
<name>A0A090ASH7_9ENTR</name>
<dbReference type="HOGENOM" id="CLU_036876_6_1_6"/>
<organism evidence="20 21">
    <name type="scientific">Candidatus Tachikawaea gelatinosa</name>
    <dbReference type="NCBI Taxonomy" id="1410383"/>
    <lineage>
        <taxon>Bacteria</taxon>
        <taxon>Pseudomonadati</taxon>
        <taxon>Pseudomonadota</taxon>
        <taxon>Gammaproteobacteria</taxon>
        <taxon>Enterobacterales</taxon>
        <taxon>Enterobacteriaceae</taxon>
        <taxon>Candidatus Tachikawaea</taxon>
    </lineage>
</organism>
<evidence type="ECO:0000256" key="8">
    <source>
        <dbReference type="ARBA" id="ARBA00022729"/>
    </source>
</evidence>
<feature type="transmembrane region" description="Helical" evidence="17">
    <location>
        <begin position="86"/>
        <end position="107"/>
    </location>
</feature>
<dbReference type="PANTHER" id="PTHR22888:SF18">
    <property type="entry name" value="CYTOCHROME BO(3) UBIQUINOL OXIDASE SUBUNIT 2"/>
    <property type="match status" value="1"/>
</dbReference>
<dbReference type="NCBIfam" id="TIGR01433">
    <property type="entry name" value="CyoA"/>
    <property type="match status" value="1"/>
</dbReference>
<dbReference type="InterPro" id="IPR008972">
    <property type="entry name" value="Cupredoxin"/>
</dbReference>
<keyword evidence="8" id="KW-0732">Signal</keyword>
<dbReference type="Pfam" id="PF00116">
    <property type="entry name" value="COX2"/>
    <property type="match status" value="1"/>
</dbReference>
<evidence type="ECO:0000256" key="4">
    <source>
        <dbReference type="ARBA" id="ARBA00022448"/>
    </source>
</evidence>
<keyword evidence="21" id="KW-1185">Reference proteome</keyword>
<dbReference type="GO" id="GO:0009486">
    <property type="term" value="F:cytochrome bo3 ubiquinol oxidase activity"/>
    <property type="evidence" value="ECO:0007669"/>
    <property type="project" value="InterPro"/>
</dbReference>
<keyword evidence="11 16" id="KW-0560">Oxidoreductase</keyword>
<dbReference type="PROSITE" id="PS50999">
    <property type="entry name" value="COX2_TM"/>
    <property type="match status" value="1"/>
</dbReference>
<dbReference type="PIRSF" id="PIRSF000292">
    <property type="entry name" value="Ubi_od_II"/>
    <property type="match status" value="1"/>
</dbReference>
<accession>A0A090ASH7</accession>
<dbReference type="Proteomes" id="UP000031627">
    <property type="component" value="Chromosome"/>
</dbReference>
<dbReference type="PROSITE" id="PS50857">
    <property type="entry name" value="COX2_CUA"/>
    <property type="match status" value="1"/>
</dbReference>
<feature type="domain" description="Cytochrome oxidase subunit II copper A binding" evidence="18">
    <location>
        <begin position="123"/>
        <end position="236"/>
    </location>
</feature>
<evidence type="ECO:0000259" key="18">
    <source>
        <dbReference type="PROSITE" id="PS50857"/>
    </source>
</evidence>
<dbReference type="InterPro" id="IPR045187">
    <property type="entry name" value="CcO_II"/>
</dbReference>
<proteinExistence type="inferred from homology"/>
<dbReference type="GO" id="GO:0005507">
    <property type="term" value="F:copper ion binding"/>
    <property type="evidence" value="ECO:0007669"/>
    <property type="project" value="InterPro"/>
</dbReference>
<dbReference type="InterPro" id="IPR011759">
    <property type="entry name" value="Cyt_c_oxidase_su2_TM_dom"/>
</dbReference>
<dbReference type="SUPFAM" id="SSF81464">
    <property type="entry name" value="Cytochrome c oxidase subunit II-like, transmembrane region"/>
    <property type="match status" value="1"/>
</dbReference>
<evidence type="ECO:0000313" key="20">
    <source>
        <dbReference type="EMBL" id="BAP58825.1"/>
    </source>
</evidence>
<dbReference type="RefSeq" id="WP_102007742.1">
    <property type="nucleotide sequence ID" value="NZ_AP014521.1"/>
</dbReference>